<proteinExistence type="predicted"/>
<dbReference type="GeneID" id="70080916"/>
<protein>
    <submittedName>
        <fullName evidence="1">ArdA-like antirestriction protein</fullName>
    </submittedName>
</protein>
<evidence type="ECO:0000313" key="1">
    <source>
        <dbReference type="EMBL" id="AYR03268.1"/>
    </source>
</evidence>
<dbReference type="KEGG" id="vg:70080916"/>
<dbReference type="RefSeq" id="YP_010246372.1">
    <property type="nucleotide sequence ID" value="NC_060134.1"/>
</dbReference>
<dbReference type="InterPro" id="IPR009899">
    <property type="entry name" value="ArdA"/>
</dbReference>
<keyword evidence="2" id="KW-1185">Reference proteome</keyword>
<accession>A0A3G3MB17</accession>
<gene>
    <name evidence="1" type="primary">133</name>
    <name evidence="1" type="ORF">SEA_OCTOBIEN14_133</name>
</gene>
<dbReference type="Gene3D" id="3.10.20.480">
    <property type="entry name" value="Antirestriction protein ArdA, domain 1"/>
    <property type="match status" value="1"/>
</dbReference>
<dbReference type="InterPro" id="IPR041895">
    <property type="entry name" value="ArdA_dom1"/>
</dbReference>
<dbReference type="Pfam" id="PF07275">
    <property type="entry name" value="ArdA"/>
    <property type="match status" value="1"/>
</dbReference>
<organism evidence="1 2">
    <name type="scientific">Gordonia phage Octobien14</name>
    <dbReference type="NCBI Taxonomy" id="2483673"/>
    <lineage>
        <taxon>Viruses</taxon>
        <taxon>Duplodnaviria</taxon>
        <taxon>Heunggongvirae</taxon>
        <taxon>Uroviricota</taxon>
        <taxon>Caudoviricetes</taxon>
        <taxon>Deeyouvirinae</taxon>
        <taxon>Octobienvirus</taxon>
        <taxon>Octobienvirus octobien14</taxon>
    </lineage>
</organism>
<dbReference type="Proteomes" id="UP000280547">
    <property type="component" value="Segment"/>
</dbReference>
<dbReference type="EMBL" id="MH976515">
    <property type="protein sequence ID" value="AYR03268.1"/>
    <property type="molecule type" value="Genomic_DNA"/>
</dbReference>
<evidence type="ECO:0000313" key="2">
    <source>
        <dbReference type="Proteomes" id="UP000280547"/>
    </source>
</evidence>
<reference evidence="1 2" key="1">
    <citation type="submission" date="2018-09" db="EMBL/GenBank/DDBJ databases">
        <authorList>
            <person name="Amanuel B.M."/>
            <person name="Anspach C.J."/>
            <person name="Chiquito R.J."/>
            <person name="Gales J.M."/>
            <person name="Hall T."/>
            <person name="Hotaki K."/>
            <person name="Lozano B."/>
            <person name="Mugisha B."/>
            <person name="Fogarty M.P."/>
            <person name="Leadon S.A."/>
            <person name="Molloy S.D."/>
            <person name="Garlena R.A."/>
            <person name="Russell D.A."/>
            <person name="Pope W.H."/>
            <person name="Jacobs-Sera D."/>
            <person name="Hatfull G.F."/>
        </authorList>
    </citation>
    <scope>NUCLEOTIDE SEQUENCE [LARGE SCALE GENOMIC DNA]</scope>
</reference>
<name>A0A3G3MB17_9CAUD</name>
<sequence>MSDKPSIWIGDLAAYNAGYLVGDWVELDTDTTEDEVLERIGAILARGDHALRRVGEWSGPHEEWHICDYENFGPVKIDRYEAIAAVLAHVERMGDDPAKYFAWIDVHGEDEADAYSPDKVDGPYESEDDPAWNDLNEVIGELTLPQWLAKHGMPANLAMSITFDADQYAQASDADGSGTMTLVGTQYYRVGY</sequence>